<organism evidence="1 2">
    <name type="scientific">Paranoxybacillus vitaminiphilus</name>
    <dbReference type="NCBI Taxonomy" id="581036"/>
    <lineage>
        <taxon>Bacteria</taxon>
        <taxon>Bacillati</taxon>
        <taxon>Bacillota</taxon>
        <taxon>Bacilli</taxon>
        <taxon>Bacillales</taxon>
        <taxon>Anoxybacillaceae</taxon>
        <taxon>Paranoxybacillus</taxon>
    </lineage>
</organism>
<name>A0A327YRK0_9BACL</name>
<dbReference type="RefSeq" id="WP_181502655.1">
    <property type="nucleotide sequence ID" value="NZ_QLMH01000001.1"/>
</dbReference>
<dbReference type="AlphaFoldDB" id="A0A327YRK0"/>
<reference evidence="1 2" key="1">
    <citation type="submission" date="2018-06" db="EMBL/GenBank/DDBJ databases">
        <title>Genomic Encyclopedia of Type Strains, Phase III (KMG-III): the genomes of soil and plant-associated and newly described type strains.</title>
        <authorList>
            <person name="Whitman W."/>
        </authorList>
    </citation>
    <scope>NUCLEOTIDE SEQUENCE [LARGE SCALE GENOMIC DNA]</scope>
    <source>
        <strain evidence="1 2">CGMCC 1.8979</strain>
    </source>
</reference>
<keyword evidence="2" id="KW-1185">Reference proteome</keyword>
<accession>A0A327YRK0</accession>
<gene>
    <name evidence="1" type="ORF">B0I26_101136</name>
</gene>
<evidence type="ECO:0000313" key="2">
    <source>
        <dbReference type="Proteomes" id="UP000248555"/>
    </source>
</evidence>
<dbReference type="EMBL" id="QLMH01000001">
    <property type="protein sequence ID" value="RAK23182.1"/>
    <property type="molecule type" value="Genomic_DNA"/>
</dbReference>
<sequence length="48" mass="5421">MNKPVVICPNCHKQAYLEEVLTAQANQNVIYTCPACQFMLRNIHTSKG</sequence>
<comment type="caution">
    <text evidence="1">The sequence shown here is derived from an EMBL/GenBank/DDBJ whole genome shotgun (WGS) entry which is preliminary data.</text>
</comment>
<dbReference type="Proteomes" id="UP000248555">
    <property type="component" value="Unassembled WGS sequence"/>
</dbReference>
<evidence type="ECO:0000313" key="1">
    <source>
        <dbReference type="EMBL" id="RAK23182.1"/>
    </source>
</evidence>
<proteinExistence type="predicted"/>
<protein>
    <submittedName>
        <fullName evidence="1">Uncharacterized protein</fullName>
    </submittedName>
</protein>